<name>A0AAN7GQE2_9MYRT</name>
<feature type="signal peptide" evidence="1">
    <location>
        <begin position="1"/>
        <end position="26"/>
    </location>
</feature>
<reference evidence="2 3" key="1">
    <citation type="journal article" date="2023" name="Hortic Res">
        <title>Pangenome of water caltrop reveals structural variations and asymmetric subgenome divergence after allopolyploidization.</title>
        <authorList>
            <person name="Zhang X."/>
            <person name="Chen Y."/>
            <person name="Wang L."/>
            <person name="Yuan Y."/>
            <person name="Fang M."/>
            <person name="Shi L."/>
            <person name="Lu R."/>
            <person name="Comes H.P."/>
            <person name="Ma Y."/>
            <person name="Chen Y."/>
            <person name="Huang G."/>
            <person name="Zhou Y."/>
            <person name="Zheng Z."/>
            <person name="Qiu Y."/>
        </authorList>
    </citation>
    <scope>NUCLEOTIDE SEQUENCE [LARGE SCALE GENOMIC DNA]</scope>
    <source>
        <tissue evidence="2">Roots</tissue>
    </source>
</reference>
<dbReference type="PRINTS" id="PR00291">
    <property type="entry name" value="KUNITZINHBTR"/>
</dbReference>
<dbReference type="Gene3D" id="2.80.10.50">
    <property type="match status" value="1"/>
</dbReference>
<dbReference type="EMBL" id="JAXIOK010000018">
    <property type="protein sequence ID" value="KAK4749041.1"/>
    <property type="molecule type" value="Genomic_DNA"/>
</dbReference>
<dbReference type="Proteomes" id="UP001345219">
    <property type="component" value="Chromosome 21"/>
</dbReference>
<evidence type="ECO:0008006" key="4">
    <source>
        <dbReference type="Google" id="ProtNLM"/>
    </source>
</evidence>
<dbReference type="GO" id="GO:0004866">
    <property type="term" value="F:endopeptidase inhibitor activity"/>
    <property type="evidence" value="ECO:0007669"/>
    <property type="project" value="InterPro"/>
</dbReference>
<keyword evidence="3" id="KW-1185">Reference proteome</keyword>
<evidence type="ECO:0000313" key="2">
    <source>
        <dbReference type="EMBL" id="KAK4749041.1"/>
    </source>
</evidence>
<dbReference type="PROSITE" id="PS00283">
    <property type="entry name" value="SOYBEAN_KUNITZ"/>
    <property type="match status" value="1"/>
</dbReference>
<dbReference type="InterPro" id="IPR011065">
    <property type="entry name" value="Kunitz_inhibitor_STI-like_sf"/>
</dbReference>
<keyword evidence="1" id="KW-0732">Signal</keyword>
<dbReference type="PANTHER" id="PTHR33107:SF5">
    <property type="entry name" value="KUNITZ TRYPSIN INHIBITOR 5"/>
    <property type="match status" value="1"/>
</dbReference>
<dbReference type="SMART" id="SM00452">
    <property type="entry name" value="STI"/>
    <property type="match status" value="1"/>
</dbReference>
<dbReference type="SUPFAM" id="SSF50386">
    <property type="entry name" value="STI-like"/>
    <property type="match status" value="1"/>
</dbReference>
<gene>
    <name evidence="2" type="ORF">SAY87_026490</name>
</gene>
<organism evidence="2 3">
    <name type="scientific">Trapa incisa</name>
    <dbReference type="NCBI Taxonomy" id="236973"/>
    <lineage>
        <taxon>Eukaryota</taxon>
        <taxon>Viridiplantae</taxon>
        <taxon>Streptophyta</taxon>
        <taxon>Embryophyta</taxon>
        <taxon>Tracheophyta</taxon>
        <taxon>Spermatophyta</taxon>
        <taxon>Magnoliopsida</taxon>
        <taxon>eudicotyledons</taxon>
        <taxon>Gunneridae</taxon>
        <taxon>Pentapetalae</taxon>
        <taxon>rosids</taxon>
        <taxon>malvids</taxon>
        <taxon>Myrtales</taxon>
        <taxon>Lythraceae</taxon>
        <taxon>Trapa</taxon>
    </lineage>
</organism>
<dbReference type="CDD" id="cd23375">
    <property type="entry name" value="beta-trefoil_STI_VvMLP-like"/>
    <property type="match status" value="1"/>
</dbReference>
<dbReference type="PANTHER" id="PTHR33107">
    <property type="entry name" value="KUNITZ TRYPSIN INHIBITOR 2"/>
    <property type="match status" value="1"/>
</dbReference>
<dbReference type="InterPro" id="IPR002160">
    <property type="entry name" value="Prot_inh_Kunz-lg"/>
</dbReference>
<comment type="caution">
    <text evidence="2">The sequence shown here is derived from an EMBL/GenBank/DDBJ whole genome shotgun (WGS) entry which is preliminary data.</text>
</comment>
<evidence type="ECO:0000256" key="1">
    <source>
        <dbReference type="SAM" id="SignalP"/>
    </source>
</evidence>
<sequence length="223" mass="24401">MDPLPSLLSLLLLFLAFPLFPSSASSQQLEPVLDTEGNSLLTGTKYYVVSVIRGGGGGGVTIGPPLTGICPKAVVQENIDIWYGFPVTFYPAREGGDSIVRISTDLNVDFSRSIPTCREFGVWKLAPLDEETGQRFVTTGGQLGNPGPETVSNWFKIEKVSNGDNYHYKLVFCPTVCSDCKVVCGDVGRYFDDNNMRRLALSDVPFRVMFLKAPIETEAAMMK</sequence>
<proteinExistence type="predicted"/>
<protein>
    <recommendedName>
        <fullName evidence="4">Miraculin</fullName>
    </recommendedName>
</protein>
<feature type="chain" id="PRO_5042821005" description="Miraculin" evidence="1">
    <location>
        <begin position="27"/>
        <end position="223"/>
    </location>
</feature>
<evidence type="ECO:0000313" key="3">
    <source>
        <dbReference type="Proteomes" id="UP001345219"/>
    </source>
</evidence>
<accession>A0AAN7GQE2</accession>
<dbReference type="Pfam" id="PF00197">
    <property type="entry name" value="Kunitz_legume"/>
    <property type="match status" value="1"/>
</dbReference>
<dbReference type="AlphaFoldDB" id="A0AAN7GQE2"/>